<evidence type="ECO:0000313" key="1">
    <source>
        <dbReference type="Proteomes" id="UP000887576"/>
    </source>
</evidence>
<dbReference type="Proteomes" id="UP000887576">
    <property type="component" value="Unplaced"/>
</dbReference>
<protein>
    <submittedName>
        <fullName evidence="2">Tetratricopeptide repeat protein</fullName>
    </submittedName>
</protein>
<sequence length="409" mass="47225">MQTNPDTVAHPHLNRRARPVDPSYNGVVQPTLPEFTYPNQSSFYPFAQQVQQPMNQQQQLPPTFQFYDSSADIGVGTNQHLKRRAPPVDPSCNRVVKKNFPDVGHQIQDDFNPLQNQSESYVCRVKNCRGFKTHQIRAHHEQTAHKHERKMADDENSLGEQEFQQHNYADAHKHYDAAIATFPVLPKSYINKAAVYFEEGYYKKCIEECKKAIDYDHKANYEQLAKTMDVMGDAHVKMGNLKDALHWLKQSFFQVNDPEIVKKHKQVEKDLKDAYINVEIAEEEKKKGDALFKKRNYRVAMEHYNEAIKRNPDNAVLYSNRAACYQKLMEFHKCIEDCDTALKTDPNFVEAYLRKGAALVALLEYSLAQPAYEEAFILDPNSKEAQEGLANCYRLNDEDPTKAREPAKH</sequence>
<reference evidence="2" key="1">
    <citation type="submission" date="2022-11" db="UniProtKB">
        <authorList>
            <consortium name="WormBaseParasite"/>
        </authorList>
    </citation>
    <scope>IDENTIFICATION</scope>
</reference>
<dbReference type="WBParaSite" id="JU765_v2.g4665.t1">
    <property type="protein sequence ID" value="JU765_v2.g4665.t1"/>
    <property type="gene ID" value="JU765_v2.g4665"/>
</dbReference>
<proteinExistence type="predicted"/>
<evidence type="ECO:0000313" key="2">
    <source>
        <dbReference type="WBParaSite" id="JU765_v2.g4665.t1"/>
    </source>
</evidence>
<accession>A0AC34R8Q1</accession>
<organism evidence="1 2">
    <name type="scientific">Panagrolaimus sp. JU765</name>
    <dbReference type="NCBI Taxonomy" id="591449"/>
    <lineage>
        <taxon>Eukaryota</taxon>
        <taxon>Metazoa</taxon>
        <taxon>Ecdysozoa</taxon>
        <taxon>Nematoda</taxon>
        <taxon>Chromadorea</taxon>
        <taxon>Rhabditida</taxon>
        <taxon>Tylenchina</taxon>
        <taxon>Panagrolaimomorpha</taxon>
        <taxon>Panagrolaimoidea</taxon>
        <taxon>Panagrolaimidae</taxon>
        <taxon>Panagrolaimus</taxon>
    </lineage>
</organism>
<name>A0AC34R8Q1_9BILA</name>